<keyword evidence="3 8" id="KW-0479">Metal-binding</keyword>
<protein>
    <recommendedName>
        <fullName evidence="8">Holo-[acyl-carrier-protein] synthase</fullName>
        <shortName evidence="8">Holo-ACP synthase</shortName>
        <ecNumber evidence="8">2.7.8.7</ecNumber>
    </recommendedName>
    <alternativeName>
        <fullName evidence="8">4'-phosphopantetheinyl transferase AcpS</fullName>
    </alternativeName>
</protein>
<feature type="binding site" evidence="8">
    <location>
        <position position="54"/>
    </location>
    <ligand>
        <name>Mg(2+)</name>
        <dbReference type="ChEBI" id="CHEBI:18420"/>
    </ligand>
</feature>
<dbReference type="RefSeq" id="WP_115011829.1">
    <property type="nucleotide sequence ID" value="NZ_UGHV01000001.1"/>
</dbReference>
<sequence length="120" mass="13082">MIGIDLVKISRVERAIERYGEKFLARFLCESEREILAHKAYAPRSVAGFWAAKEACAKALGVGIGDRLRFVDMCLSYAPTNAPLLKLDSRKCAEFGVESLAVSVSHDGGFAIAVVAIKYS</sequence>
<comment type="function">
    <text evidence="8">Transfers the 4'-phosphopantetheine moiety from coenzyme A to a Ser of acyl-carrier-protein.</text>
</comment>
<dbReference type="NCBIfam" id="TIGR00556">
    <property type="entry name" value="pantethn_trn"/>
    <property type="match status" value="1"/>
</dbReference>
<evidence type="ECO:0000256" key="2">
    <source>
        <dbReference type="ARBA" id="ARBA00022679"/>
    </source>
</evidence>
<dbReference type="EMBL" id="UGHV01000001">
    <property type="protein sequence ID" value="STO97604.1"/>
    <property type="molecule type" value="Genomic_DNA"/>
</dbReference>
<comment type="catalytic activity">
    <reaction evidence="8">
        <text>apo-[ACP] + CoA = holo-[ACP] + adenosine 3',5'-bisphosphate + H(+)</text>
        <dbReference type="Rhea" id="RHEA:12068"/>
        <dbReference type="Rhea" id="RHEA-COMP:9685"/>
        <dbReference type="Rhea" id="RHEA-COMP:9690"/>
        <dbReference type="ChEBI" id="CHEBI:15378"/>
        <dbReference type="ChEBI" id="CHEBI:29999"/>
        <dbReference type="ChEBI" id="CHEBI:57287"/>
        <dbReference type="ChEBI" id="CHEBI:58343"/>
        <dbReference type="ChEBI" id="CHEBI:64479"/>
        <dbReference type="EC" id="2.7.8.7"/>
    </reaction>
</comment>
<keyword evidence="2 8" id="KW-0808">Transferase</keyword>
<evidence type="ECO:0000256" key="7">
    <source>
        <dbReference type="ARBA" id="ARBA00023160"/>
    </source>
</evidence>
<dbReference type="HAMAP" id="MF_00101">
    <property type="entry name" value="AcpS"/>
    <property type="match status" value="1"/>
</dbReference>
<comment type="subcellular location">
    <subcellularLocation>
        <location evidence="8">Cytoplasm</location>
    </subcellularLocation>
</comment>
<dbReference type="InterPro" id="IPR037143">
    <property type="entry name" value="4-PPantetheinyl_Trfase_dom_sf"/>
</dbReference>
<keyword evidence="1 8" id="KW-0444">Lipid biosynthesis</keyword>
<evidence type="ECO:0000256" key="3">
    <source>
        <dbReference type="ARBA" id="ARBA00022723"/>
    </source>
</evidence>
<evidence type="ECO:0000256" key="5">
    <source>
        <dbReference type="ARBA" id="ARBA00022842"/>
    </source>
</evidence>
<feature type="domain" description="4'-phosphopantetheinyl transferase" evidence="9">
    <location>
        <begin position="2"/>
        <end position="114"/>
    </location>
</feature>
<dbReference type="NCBIfam" id="TIGR00516">
    <property type="entry name" value="acpS"/>
    <property type="match status" value="1"/>
</dbReference>
<gene>
    <name evidence="8 10" type="primary">acpS</name>
    <name evidence="10" type="ORF">NCTC12410_01437</name>
</gene>
<comment type="similarity">
    <text evidence="8">Belongs to the P-Pant transferase superfamily. AcpS family.</text>
</comment>
<dbReference type="SUPFAM" id="SSF56214">
    <property type="entry name" value="4'-phosphopantetheinyl transferase"/>
    <property type="match status" value="1"/>
</dbReference>
<comment type="cofactor">
    <cofactor evidence="8">
        <name>Mg(2+)</name>
        <dbReference type="ChEBI" id="CHEBI:18420"/>
    </cofactor>
</comment>
<keyword evidence="8" id="KW-0963">Cytoplasm</keyword>
<proteinExistence type="inferred from homology"/>
<dbReference type="GO" id="GO:0000287">
    <property type="term" value="F:magnesium ion binding"/>
    <property type="evidence" value="ECO:0007669"/>
    <property type="project" value="UniProtKB-UniRule"/>
</dbReference>
<evidence type="ECO:0000313" key="11">
    <source>
        <dbReference type="Proteomes" id="UP000254841"/>
    </source>
</evidence>
<dbReference type="Gene3D" id="3.90.470.20">
    <property type="entry name" value="4'-phosphopantetheinyl transferase domain"/>
    <property type="match status" value="1"/>
</dbReference>
<name>A0A377J5R2_9HELI</name>
<evidence type="ECO:0000256" key="8">
    <source>
        <dbReference type="HAMAP-Rule" id="MF_00101"/>
    </source>
</evidence>
<dbReference type="InterPro" id="IPR008278">
    <property type="entry name" value="4-PPantetheinyl_Trfase_dom"/>
</dbReference>
<evidence type="ECO:0000259" key="9">
    <source>
        <dbReference type="Pfam" id="PF01648"/>
    </source>
</evidence>
<keyword evidence="4 8" id="KW-0276">Fatty acid metabolism</keyword>
<keyword evidence="7 8" id="KW-0275">Fatty acid biosynthesis</keyword>
<dbReference type="InterPro" id="IPR002582">
    <property type="entry name" value="ACPS"/>
</dbReference>
<evidence type="ECO:0000256" key="4">
    <source>
        <dbReference type="ARBA" id="ARBA00022832"/>
    </source>
</evidence>
<dbReference type="GO" id="GO:0006633">
    <property type="term" value="P:fatty acid biosynthetic process"/>
    <property type="evidence" value="ECO:0007669"/>
    <property type="project" value="UniProtKB-UniRule"/>
</dbReference>
<dbReference type="AlphaFoldDB" id="A0A377J5R2"/>
<keyword evidence="5 8" id="KW-0460">Magnesium</keyword>
<evidence type="ECO:0000256" key="1">
    <source>
        <dbReference type="ARBA" id="ARBA00022516"/>
    </source>
</evidence>
<dbReference type="OrthoDB" id="517356at2"/>
<dbReference type="Pfam" id="PF01648">
    <property type="entry name" value="ACPS"/>
    <property type="match status" value="1"/>
</dbReference>
<evidence type="ECO:0000256" key="6">
    <source>
        <dbReference type="ARBA" id="ARBA00023098"/>
    </source>
</evidence>
<feature type="binding site" evidence="8">
    <location>
        <position position="5"/>
    </location>
    <ligand>
        <name>Mg(2+)</name>
        <dbReference type="ChEBI" id="CHEBI:18420"/>
    </ligand>
</feature>
<evidence type="ECO:0000313" key="10">
    <source>
        <dbReference type="EMBL" id="STO97604.1"/>
    </source>
</evidence>
<reference evidence="10 11" key="1">
    <citation type="submission" date="2018-06" db="EMBL/GenBank/DDBJ databases">
        <authorList>
            <consortium name="Pathogen Informatics"/>
            <person name="Doyle S."/>
        </authorList>
    </citation>
    <scope>NUCLEOTIDE SEQUENCE [LARGE SCALE GENOMIC DNA]</scope>
    <source>
        <strain evidence="10 11">NCTC12410</strain>
    </source>
</reference>
<dbReference type="GO" id="GO:0005737">
    <property type="term" value="C:cytoplasm"/>
    <property type="evidence" value="ECO:0007669"/>
    <property type="project" value="UniProtKB-SubCell"/>
</dbReference>
<accession>A0A377J5R2</accession>
<dbReference type="InterPro" id="IPR004568">
    <property type="entry name" value="Ppantetheine-prot_Trfase_dom"/>
</dbReference>
<dbReference type="Proteomes" id="UP000254841">
    <property type="component" value="Unassembled WGS sequence"/>
</dbReference>
<organism evidence="10 11">
    <name type="scientific">Helicobacter canis</name>
    <dbReference type="NCBI Taxonomy" id="29419"/>
    <lineage>
        <taxon>Bacteria</taxon>
        <taxon>Pseudomonadati</taxon>
        <taxon>Campylobacterota</taxon>
        <taxon>Epsilonproteobacteria</taxon>
        <taxon>Campylobacterales</taxon>
        <taxon>Helicobacteraceae</taxon>
        <taxon>Helicobacter</taxon>
    </lineage>
</organism>
<dbReference type="EC" id="2.7.8.7" evidence="8"/>
<dbReference type="GO" id="GO:0008897">
    <property type="term" value="F:holo-[acyl-carrier-protein] synthase activity"/>
    <property type="evidence" value="ECO:0007669"/>
    <property type="project" value="UniProtKB-UniRule"/>
</dbReference>
<keyword evidence="6 8" id="KW-0443">Lipid metabolism</keyword>